<dbReference type="InterPro" id="IPR011488">
    <property type="entry name" value="TIF_2_asu"/>
</dbReference>
<dbReference type="GO" id="GO:0043022">
    <property type="term" value="F:ribosome binding"/>
    <property type="evidence" value="ECO:0007669"/>
    <property type="project" value="TreeGrafter"/>
</dbReference>
<dbReference type="EMBL" id="FNVN01000006">
    <property type="protein sequence ID" value="SEG67313.1"/>
    <property type="molecule type" value="Genomic_DNA"/>
</dbReference>
<dbReference type="FunFam" id="1.10.150.190:FF:000006">
    <property type="entry name" value="Translation initiation factor 2 subunit alpha"/>
    <property type="match status" value="1"/>
</dbReference>
<feature type="compositionally biased region" description="Basic and acidic residues" evidence="10">
    <location>
        <begin position="257"/>
        <end position="267"/>
    </location>
</feature>
<evidence type="ECO:0000313" key="12">
    <source>
        <dbReference type="EMBL" id="QCC48574.1"/>
    </source>
</evidence>
<evidence type="ECO:0000256" key="4">
    <source>
        <dbReference type="ARBA" id="ARBA00013678"/>
    </source>
</evidence>
<dbReference type="SUPFAM" id="SSF110993">
    <property type="entry name" value="eIF-2-alpha, C-terminal domain"/>
    <property type="match status" value="1"/>
</dbReference>
<dbReference type="GO" id="GO:0003723">
    <property type="term" value="F:RNA binding"/>
    <property type="evidence" value="ECO:0007669"/>
    <property type="project" value="UniProtKB-KW"/>
</dbReference>
<dbReference type="Gene3D" id="1.10.150.190">
    <property type="entry name" value="Translation initiation factor 2, subunit 1, domain 2"/>
    <property type="match status" value="1"/>
</dbReference>
<evidence type="ECO:0000256" key="8">
    <source>
        <dbReference type="ARBA" id="ARBA00030860"/>
    </source>
</evidence>
<comment type="subunit">
    <text evidence="3">Heterotrimer composed of an alpha, a beta and a gamma chain.</text>
</comment>
<sequence length="267" mass="29643">MKYSGWPETGELVVGEVDEITDFGVFVDLDEYENKRGLCHISEVASGWIKNVRDHVNVGQTVVAKVLDVDEGSQQIDLSIKDVNEHQRKDKIQEWKNEQKADNWMEVAFGEDLTDERYREVANALLAEFESLYDGFEAAAIHGTDALEDVDLDDDAIEAVVQTARENVSVPYVNVTGYVDLRCPTGDGVDRIKEALQAAEGDGDSVPEEIELEVTYVGAPEYRIQVRAPDYKTAEDALEAAAGRASDSIATDGGTGEYHRERHEDDE</sequence>
<dbReference type="Gene3D" id="2.40.50.140">
    <property type="entry name" value="Nucleic acid-binding proteins"/>
    <property type="match status" value="1"/>
</dbReference>
<reference evidence="12 15" key="2">
    <citation type="journal article" date="2019" name="Nat. Commun.">
        <title>A new type of DNA phosphorothioation-based antiviral system in archaea.</title>
        <authorList>
            <person name="Xiong L."/>
            <person name="Liu S."/>
            <person name="Chen S."/>
            <person name="Xiao Y."/>
            <person name="Zhu B."/>
            <person name="Gao Y."/>
            <person name="Zhang Y."/>
            <person name="Chen B."/>
            <person name="Luo J."/>
            <person name="Deng Z."/>
            <person name="Chen X."/>
            <person name="Wang L."/>
            <person name="Chen S."/>
        </authorList>
    </citation>
    <scope>NUCLEOTIDE SEQUENCE [LARGE SCALE GENOMIC DNA]</scope>
    <source>
        <strain evidence="12 15">CGMCC 1.10331</strain>
    </source>
</reference>
<evidence type="ECO:0000313" key="15">
    <source>
        <dbReference type="Proteomes" id="UP000296733"/>
    </source>
</evidence>
<evidence type="ECO:0000256" key="6">
    <source>
        <dbReference type="ARBA" id="ARBA00022884"/>
    </source>
</evidence>
<dbReference type="InterPro" id="IPR024054">
    <property type="entry name" value="TIF2_asu_middle_sf"/>
</dbReference>
<evidence type="ECO:0000313" key="13">
    <source>
        <dbReference type="EMBL" id="SEG67313.1"/>
    </source>
</evidence>
<dbReference type="Pfam" id="PF00575">
    <property type="entry name" value="S1"/>
    <property type="match status" value="1"/>
</dbReference>
<dbReference type="OrthoDB" id="84794at2157"/>
<feature type="region of interest" description="Disordered" evidence="10">
    <location>
        <begin position="238"/>
        <end position="267"/>
    </location>
</feature>
<keyword evidence="5 13" id="KW-0396">Initiation factor</keyword>
<evidence type="ECO:0000256" key="7">
    <source>
        <dbReference type="ARBA" id="ARBA00022917"/>
    </source>
</evidence>
<proteinExistence type="inferred from homology"/>
<reference evidence="13 14" key="1">
    <citation type="submission" date="2016-10" db="EMBL/GenBank/DDBJ databases">
        <authorList>
            <person name="de Groot N.N."/>
        </authorList>
    </citation>
    <scope>NUCLEOTIDE SEQUENCE [LARGE SCALE GENOMIC DNA]</scope>
    <source>
        <strain evidence="13 14">CGMCC 1.10331</strain>
    </source>
</reference>
<dbReference type="GO" id="GO:0003743">
    <property type="term" value="F:translation initiation factor activity"/>
    <property type="evidence" value="ECO:0007669"/>
    <property type="project" value="UniProtKB-KW"/>
</dbReference>
<dbReference type="NCBIfam" id="NF003065">
    <property type="entry name" value="PRK03987.1-5"/>
    <property type="match status" value="1"/>
</dbReference>
<dbReference type="SUPFAM" id="SSF50249">
    <property type="entry name" value="Nucleic acid-binding proteins"/>
    <property type="match status" value="1"/>
</dbReference>
<dbReference type="Gene3D" id="3.30.70.1130">
    <property type="entry name" value="EIF_2_alpha"/>
    <property type="match status" value="1"/>
</dbReference>
<evidence type="ECO:0000259" key="11">
    <source>
        <dbReference type="PROSITE" id="PS50126"/>
    </source>
</evidence>
<dbReference type="Proteomes" id="UP000236740">
    <property type="component" value="Unassembled WGS sequence"/>
</dbReference>
<dbReference type="PROSITE" id="PS50126">
    <property type="entry name" value="S1"/>
    <property type="match status" value="1"/>
</dbReference>
<evidence type="ECO:0000256" key="5">
    <source>
        <dbReference type="ARBA" id="ARBA00022540"/>
    </source>
</evidence>
<dbReference type="InterPro" id="IPR044126">
    <property type="entry name" value="S1_IF2_alpha"/>
</dbReference>
<evidence type="ECO:0000256" key="9">
    <source>
        <dbReference type="ARBA" id="ARBA00033333"/>
    </source>
</evidence>
<comment type="function">
    <text evidence="1">eIF-2 functions in the early steps of protein synthesis by forming a ternary complex with GTP and initiator tRNA.</text>
</comment>
<dbReference type="Pfam" id="PF07541">
    <property type="entry name" value="EIF_2_alpha"/>
    <property type="match status" value="1"/>
</dbReference>
<dbReference type="PANTHER" id="PTHR10602:SF0">
    <property type="entry name" value="EUKARYOTIC TRANSLATION INITIATION FACTOR 2 SUBUNIT 1"/>
    <property type="match status" value="1"/>
</dbReference>
<keyword evidence="14" id="KW-1185">Reference proteome</keyword>
<dbReference type="SUPFAM" id="SSF116742">
    <property type="entry name" value="eIF2alpha middle domain-like"/>
    <property type="match status" value="1"/>
</dbReference>
<dbReference type="InterPro" id="IPR024055">
    <property type="entry name" value="TIF2_asu_C"/>
</dbReference>
<protein>
    <recommendedName>
        <fullName evidence="4">Translation initiation factor 2 subunit alpha</fullName>
    </recommendedName>
    <alternativeName>
        <fullName evidence="8">aIF2-alpha</fullName>
    </alternativeName>
    <alternativeName>
        <fullName evidence="9">eIF-2-alpha</fullName>
    </alternativeName>
</protein>
<keyword evidence="7" id="KW-0648">Protein biosynthesis</keyword>
<dbReference type="CDD" id="cd04452">
    <property type="entry name" value="S1_IF2_alpha"/>
    <property type="match status" value="1"/>
</dbReference>
<evidence type="ECO:0000313" key="14">
    <source>
        <dbReference type="Proteomes" id="UP000236740"/>
    </source>
</evidence>
<dbReference type="FunFam" id="2.40.50.140:FF:000015">
    <property type="entry name" value="Eukaryotic translation initiation factor 2 subunit alpha"/>
    <property type="match status" value="1"/>
</dbReference>
<evidence type="ECO:0000256" key="10">
    <source>
        <dbReference type="SAM" id="MobiDB-lite"/>
    </source>
</evidence>
<dbReference type="InterPro" id="IPR003029">
    <property type="entry name" value="S1_domain"/>
</dbReference>
<dbReference type="KEGG" id="hlm:DV707_13400"/>
<feature type="domain" description="S1 motif" evidence="11">
    <location>
        <begin position="10"/>
        <end position="81"/>
    </location>
</feature>
<dbReference type="SMART" id="SM00316">
    <property type="entry name" value="S1"/>
    <property type="match status" value="1"/>
</dbReference>
<gene>
    <name evidence="12" type="ORF">DV707_13400</name>
    <name evidence="13" type="ORF">SAMN04488133_3170</name>
</gene>
<dbReference type="AlphaFoldDB" id="A0A1H6C351"/>
<accession>A0A1H6C351</accession>
<name>A0A1H6C351_9EURY</name>
<dbReference type="FunFam" id="3.30.70.1130:FF:000002">
    <property type="entry name" value="Translation initiation factor 2 subunit alpha"/>
    <property type="match status" value="1"/>
</dbReference>
<evidence type="ECO:0000256" key="2">
    <source>
        <dbReference type="ARBA" id="ARBA00007223"/>
    </source>
</evidence>
<dbReference type="EMBL" id="CP031311">
    <property type="protein sequence ID" value="QCC48574.1"/>
    <property type="molecule type" value="Genomic_DNA"/>
</dbReference>
<dbReference type="InterPro" id="IPR012340">
    <property type="entry name" value="NA-bd_OB-fold"/>
</dbReference>
<dbReference type="NCBIfam" id="NF003064">
    <property type="entry name" value="PRK03987.1-4"/>
    <property type="match status" value="1"/>
</dbReference>
<dbReference type="RefSeq" id="WP_103992811.1">
    <property type="nucleotide sequence ID" value="NZ_CP031311.1"/>
</dbReference>
<comment type="similarity">
    <text evidence="2">Belongs to the eIF-2-alpha family.</text>
</comment>
<feature type="compositionally biased region" description="Low complexity" evidence="10">
    <location>
        <begin position="239"/>
        <end position="248"/>
    </location>
</feature>
<evidence type="ECO:0000256" key="3">
    <source>
        <dbReference type="ARBA" id="ARBA00011243"/>
    </source>
</evidence>
<organism evidence="13 14">
    <name type="scientific">Halobellus limi</name>
    <dbReference type="NCBI Taxonomy" id="699433"/>
    <lineage>
        <taxon>Archaea</taxon>
        <taxon>Methanobacteriati</taxon>
        <taxon>Methanobacteriota</taxon>
        <taxon>Stenosarchaea group</taxon>
        <taxon>Halobacteria</taxon>
        <taxon>Halobacteriales</taxon>
        <taxon>Haloferacaceae</taxon>
        <taxon>Halobellus</taxon>
    </lineage>
</organism>
<dbReference type="Proteomes" id="UP000296733">
    <property type="component" value="Chromosome"/>
</dbReference>
<keyword evidence="6" id="KW-0694">RNA-binding</keyword>
<dbReference type="GeneID" id="39859108"/>
<dbReference type="PANTHER" id="PTHR10602">
    <property type="entry name" value="EUKARYOTIC TRANSLATION INITIATION FACTOR 2 SUBUNIT 1"/>
    <property type="match status" value="1"/>
</dbReference>
<evidence type="ECO:0000256" key="1">
    <source>
        <dbReference type="ARBA" id="ARBA00003323"/>
    </source>
</evidence>